<dbReference type="InterPro" id="IPR016905">
    <property type="entry name" value="Glycyl_radical_YjjI-like"/>
</dbReference>
<dbReference type="RefSeq" id="WP_072723771.1">
    <property type="nucleotide sequence ID" value="NZ_FQXH01000007.1"/>
</dbReference>
<dbReference type="SUPFAM" id="SSF51998">
    <property type="entry name" value="PFL-like glycyl radical enzymes"/>
    <property type="match status" value="1"/>
</dbReference>
<dbReference type="NCBIfam" id="TIGR04040">
    <property type="entry name" value="glycyl_YjjI"/>
    <property type="match status" value="1"/>
</dbReference>
<keyword evidence="2" id="KW-1185">Reference proteome</keyword>
<name>A0A1M5Q247_9FIRM</name>
<evidence type="ECO:0000313" key="2">
    <source>
        <dbReference type="Proteomes" id="UP000242520"/>
    </source>
</evidence>
<reference evidence="2" key="1">
    <citation type="submission" date="2016-11" db="EMBL/GenBank/DDBJ databases">
        <authorList>
            <person name="Varghese N."/>
            <person name="Submissions S."/>
        </authorList>
    </citation>
    <scope>NUCLEOTIDE SEQUENCE [LARGE SCALE GENOMIC DNA]</scope>
    <source>
        <strain evidence="2">DSM 15285</strain>
    </source>
</reference>
<dbReference type="Proteomes" id="UP000242520">
    <property type="component" value="Unassembled WGS sequence"/>
</dbReference>
<gene>
    <name evidence="1" type="ORF">SAMN02744040_00751</name>
</gene>
<accession>A0A1M5Q247</accession>
<proteinExistence type="predicted"/>
<organism evidence="1 2">
    <name type="scientific">Tepidibacter thalassicus DSM 15285</name>
    <dbReference type="NCBI Taxonomy" id="1123350"/>
    <lineage>
        <taxon>Bacteria</taxon>
        <taxon>Bacillati</taxon>
        <taxon>Bacillota</taxon>
        <taxon>Clostridia</taxon>
        <taxon>Peptostreptococcales</taxon>
        <taxon>Peptostreptococcaceae</taxon>
        <taxon>Tepidibacter</taxon>
    </lineage>
</organism>
<evidence type="ECO:0000313" key="1">
    <source>
        <dbReference type="EMBL" id="SHH08118.1"/>
    </source>
</evidence>
<protein>
    <submittedName>
        <fullName evidence="1">Glycine radical enzyme, YjjI family</fullName>
    </submittedName>
</protein>
<sequence length="501" mass="56453">MNNVLNIIKDNSLTYEQKVLSLAREAENSLSVLNVSKEVYEYINEGIICDLNEGHAPYRPRYVVPDYEKFIKNGSEFLGLKPPKNILEAVNNLLILYKHVPSITSFPVYIGNIDILLDPFVEDEKKAYDVIKLFLTHIDRTITDSFCHANIGPKDTKAGRLILKAERELQNAIPNITIKYSKNTPNDFAIDAINTALITAKPSFANHEMFLNDLGENYGIVSCYNGLNIGGGSYTLVRLNLANLAKKSKDVDDFIDVILPDAVKRMASYIDERVKFLVEESGFFESSFLVKEGLISKNNFTAMFGIFGLAECVNHFINSDKQEDRFGHSEYANKLGLKIISRLEKEVCKHNNSHCKVSNGKYLLHAQVGIDTDNGISPGCRIPIGEEPEIHEHLMQAAKFHKFFPSGIGDIFSFDSMAKNNPEFILDIIKGAFKENMRYFSLYSTDSDIIRITGYLVKKSEMEKLERGEQVLQDTVALGLGAVKNNKVLKRKVRNNARISK</sequence>
<dbReference type="PIRSF" id="PIRSF028991">
    <property type="entry name" value="Glycl_rad_HI0521_prd"/>
    <property type="match status" value="1"/>
</dbReference>
<dbReference type="STRING" id="1123350.SAMN02744040_00751"/>
<dbReference type="OrthoDB" id="6189458at2"/>
<dbReference type="Pfam" id="PF11230">
    <property type="entry name" value="YjjI-like"/>
    <property type="match status" value="1"/>
</dbReference>
<dbReference type="Gene3D" id="3.20.70.20">
    <property type="match status" value="1"/>
</dbReference>
<dbReference type="AlphaFoldDB" id="A0A1M5Q247"/>
<dbReference type="EMBL" id="FQXH01000007">
    <property type="protein sequence ID" value="SHH08118.1"/>
    <property type="molecule type" value="Genomic_DNA"/>
</dbReference>